<dbReference type="Pfam" id="PF01386">
    <property type="entry name" value="Ribosomal_L25p"/>
    <property type="match status" value="1"/>
</dbReference>
<dbReference type="NCBIfam" id="TIGR00731">
    <property type="entry name" value="bL25_bact_ctc"/>
    <property type="match status" value="1"/>
</dbReference>
<feature type="domain" description="Large ribosomal subunit protein bL25 L25" evidence="6">
    <location>
        <begin position="7"/>
        <end position="89"/>
    </location>
</feature>
<dbReference type="CDD" id="cd00495">
    <property type="entry name" value="Ribosomal_L25_TL5_CTC"/>
    <property type="match status" value="1"/>
</dbReference>
<evidence type="ECO:0000256" key="4">
    <source>
        <dbReference type="ARBA" id="ARBA00023274"/>
    </source>
</evidence>
<accession>A0AAU7ZY60</accession>
<keyword evidence="3 8" id="KW-0689">Ribosomal protein</keyword>
<dbReference type="InterPro" id="IPR029751">
    <property type="entry name" value="Ribosomal_L25_dom"/>
</dbReference>
<protein>
    <recommendedName>
        <fullName evidence="5">50S ribosomal protein L25</fullName>
    </recommendedName>
</protein>
<keyword evidence="1" id="KW-0699">rRNA-binding</keyword>
<evidence type="ECO:0000259" key="6">
    <source>
        <dbReference type="Pfam" id="PF01386"/>
    </source>
</evidence>
<organism evidence="8">
    <name type="scientific">Candidatus Shikimatogenerans sp. Ttur</name>
    <dbReference type="NCBI Taxonomy" id="3158569"/>
    <lineage>
        <taxon>Bacteria</taxon>
        <taxon>Pseudomonadati</taxon>
        <taxon>Bacteroidota</taxon>
        <taxon>Flavobacteriia</taxon>
        <taxon>Flavobacteriales</taxon>
        <taxon>Candidatus Shikimatogenerans</taxon>
    </lineage>
</organism>
<name>A0AAU7ZY60_9FLAO</name>
<dbReference type="GO" id="GO:0022625">
    <property type="term" value="C:cytosolic large ribosomal subunit"/>
    <property type="evidence" value="ECO:0007669"/>
    <property type="project" value="TreeGrafter"/>
</dbReference>
<evidence type="ECO:0000259" key="7">
    <source>
        <dbReference type="Pfam" id="PF14693"/>
    </source>
</evidence>
<dbReference type="Gene3D" id="2.170.120.20">
    <property type="entry name" value="Ribosomal protein L25, beta domain"/>
    <property type="match status" value="1"/>
</dbReference>
<feature type="domain" description="Large ribosomal subunit protein bL25 beta" evidence="7">
    <location>
        <begin position="101"/>
        <end position="177"/>
    </location>
</feature>
<dbReference type="InterPro" id="IPR020930">
    <property type="entry name" value="Ribosomal_uL5_bac-type"/>
</dbReference>
<dbReference type="Pfam" id="PF14693">
    <property type="entry name" value="Ribosomal_TL5_C"/>
    <property type="match status" value="1"/>
</dbReference>
<dbReference type="InterPro" id="IPR020057">
    <property type="entry name" value="Ribosomal_bL25_b-dom"/>
</dbReference>
<keyword evidence="4" id="KW-0687">Ribonucleoprotein</keyword>
<dbReference type="PANTHER" id="PTHR33284">
    <property type="entry name" value="RIBOSOMAL PROTEIN L25/GLN-TRNA SYNTHETASE, ANTI-CODON-BINDING DOMAIN-CONTAINING PROTEIN"/>
    <property type="match status" value="1"/>
</dbReference>
<dbReference type="AlphaFoldDB" id="A0AAU7ZY60"/>
<gene>
    <name evidence="8" type="ORF">ABUS76_00460</name>
</gene>
<dbReference type="InterPro" id="IPR011035">
    <property type="entry name" value="Ribosomal_bL25/Gln-tRNA_synth"/>
</dbReference>
<dbReference type="SUPFAM" id="SSF50715">
    <property type="entry name" value="Ribosomal protein L25-like"/>
    <property type="match status" value="1"/>
</dbReference>
<dbReference type="InterPro" id="IPR020056">
    <property type="entry name" value="Rbsml_bL25/Gln-tRNA_synth_N"/>
</dbReference>
<evidence type="ECO:0000256" key="3">
    <source>
        <dbReference type="ARBA" id="ARBA00022980"/>
    </source>
</evidence>
<dbReference type="GO" id="GO:0008097">
    <property type="term" value="F:5S rRNA binding"/>
    <property type="evidence" value="ECO:0007669"/>
    <property type="project" value="InterPro"/>
</dbReference>
<dbReference type="InterPro" id="IPR001021">
    <property type="entry name" value="Ribosomal_bL25_long"/>
</dbReference>
<dbReference type="InterPro" id="IPR037121">
    <property type="entry name" value="Ribosomal_bL25_C"/>
</dbReference>
<dbReference type="GO" id="GO:0003735">
    <property type="term" value="F:structural constituent of ribosome"/>
    <property type="evidence" value="ECO:0007669"/>
    <property type="project" value="InterPro"/>
</dbReference>
<evidence type="ECO:0000313" key="8">
    <source>
        <dbReference type="EMBL" id="XCC45369.1"/>
    </source>
</evidence>
<proteinExistence type="predicted"/>
<dbReference type="GO" id="GO:0006412">
    <property type="term" value="P:translation"/>
    <property type="evidence" value="ECO:0007669"/>
    <property type="project" value="InterPro"/>
</dbReference>
<dbReference type="Gene3D" id="2.40.240.10">
    <property type="entry name" value="Ribosomal Protein L25, Chain P"/>
    <property type="match status" value="1"/>
</dbReference>
<dbReference type="EMBL" id="CP158689">
    <property type="protein sequence ID" value="XCC45369.1"/>
    <property type="molecule type" value="Genomic_DNA"/>
</dbReference>
<sequence length="197" mass="23799">MKKKIKIKAKKRIIGKLFTYKLRKANKIICNLYNKYIKNLYFYIKDNIKYYYYNKYKFFNIIYKKKKYLSIIKEIQFHPINNKIIHIDFLHFKKNDIIITYINIKFIGKSIGVIKGGILEILIKKIKIKSNYNNIPNNIIINITKLKINDKIFIKDINNNNKFIILNNNNNLICFIKNIRKNKLLSNKDNEIKNKKN</sequence>
<evidence type="ECO:0000256" key="1">
    <source>
        <dbReference type="ARBA" id="ARBA00022730"/>
    </source>
</evidence>
<reference evidence="8" key="1">
    <citation type="submission" date="2024-06" db="EMBL/GenBank/DDBJ databases">
        <title>Diversity, functionality, and evolutionary history of bacterial symbionts in false click beetles (Coleoptera, Throscidae).</title>
        <authorList>
            <person name="Wierz J.C."/>
            <person name="Malm H."/>
            <person name="Kaltenpoth M."/>
            <person name="Engl T."/>
        </authorList>
    </citation>
    <scope>NUCLEOTIDE SEQUENCE</scope>
    <source>
        <strain evidence="8">Ttur</strain>
    </source>
</reference>
<keyword evidence="2" id="KW-0694">RNA-binding</keyword>
<evidence type="ECO:0000256" key="2">
    <source>
        <dbReference type="ARBA" id="ARBA00022884"/>
    </source>
</evidence>
<evidence type="ECO:0000256" key="5">
    <source>
        <dbReference type="ARBA" id="ARBA00035479"/>
    </source>
</evidence>
<dbReference type="PANTHER" id="PTHR33284:SF1">
    <property type="entry name" value="RIBOSOMAL PROTEIN L25_GLN-TRNA SYNTHETASE, ANTI-CODON-BINDING DOMAIN-CONTAINING PROTEIN"/>
    <property type="match status" value="1"/>
</dbReference>